<evidence type="ECO:0000259" key="7">
    <source>
        <dbReference type="Pfam" id="PF00441"/>
    </source>
</evidence>
<dbReference type="InterPro" id="IPR046373">
    <property type="entry name" value="Acyl-CoA_Oxase/DH_mid-dom_sf"/>
</dbReference>
<keyword evidence="5" id="KW-0560">Oxidoreductase</keyword>
<dbReference type="AlphaFoldDB" id="A0A238X5D8"/>
<organism evidence="10 11">
    <name type="scientific">Blastococcus mobilis</name>
    <dbReference type="NCBI Taxonomy" id="1938746"/>
    <lineage>
        <taxon>Bacteria</taxon>
        <taxon>Bacillati</taxon>
        <taxon>Actinomycetota</taxon>
        <taxon>Actinomycetes</taxon>
        <taxon>Geodermatophilales</taxon>
        <taxon>Geodermatophilaceae</taxon>
        <taxon>Blastococcus</taxon>
    </lineage>
</organism>
<feature type="domain" description="Acyl-CoA oxidase/dehydrogenase middle" evidence="8">
    <location>
        <begin position="173"/>
        <end position="269"/>
    </location>
</feature>
<feature type="domain" description="Acyl-CoA dehydrogenase/oxidase C-terminal" evidence="7">
    <location>
        <begin position="281"/>
        <end position="428"/>
    </location>
</feature>
<keyword evidence="11" id="KW-1185">Reference proteome</keyword>
<dbReference type="GO" id="GO:0050660">
    <property type="term" value="F:flavin adenine dinucleotide binding"/>
    <property type="evidence" value="ECO:0007669"/>
    <property type="project" value="InterPro"/>
</dbReference>
<dbReference type="Pfam" id="PF02770">
    <property type="entry name" value="Acyl-CoA_dh_M"/>
    <property type="match status" value="1"/>
</dbReference>
<dbReference type="Pfam" id="PF00441">
    <property type="entry name" value="Acyl-CoA_dh_1"/>
    <property type="match status" value="1"/>
</dbReference>
<evidence type="ECO:0000313" key="11">
    <source>
        <dbReference type="Proteomes" id="UP000198403"/>
    </source>
</evidence>
<evidence type="ECO:0000256" key="6">
    <source>
        <dbReference type="SAM" id="MobiDB-lite"/>
    </source>
</evidence>
<evidence type="ECO:0000259" key="8">
    <source>
        <dbReference type="Pfam" id="PF02770"/>
    </source>
</evidence>
<dbReference type="Gene3D" id="1.20.140.10">
    <property type="entry name" value="Butyryl-CoA Dehydrogenase, subunit A, domain 3"/>
    <property type="match status" value="1"/>
</dbReference>
<comment type="similarity">
    <text evidence="2 5">Belongs to the acyl-CoA dehydrogenase family.</text>
</comment>
<dbReference type="PANTHER" id="PTHR43831:SF1">
    <property type="entry name" value="ISOBUTYRYL-COA DEHYDROGENASE, MITOCHONDRIAL"/>
    <property type="match status" value="1"/>
</dbReference>
<dbReference type="Gene3D" id="2.40.110.10">
    <property type="entry name" value="Butyryl-CoA Dehydrogenase, subunit A, domain 2"/>
    <property type="match status" value="1"/>
</dbReference>
<reference evidence="10 11" key="1">
    <citation type="submission" date="2017-06" db="EMBL/GenBank/DDBJ databases">
        <authorList>
            <person name="Kim H.J."/>
            <person name="Triplett B.A."/>
        </authorList>
    </citation>
    <scope>NUCLEOTIDE SEQUENCE [LARGE SCALE GENOMIC DNA]</scope>
    <source>
        <strain evidence="10 11">DSM 44272</strain>
    </source>
</reference>
<sequence>MGNRPAHLSPGASALDVGAPVDKDDTGISLSGRRRKPSGRRTSDLRKVTSMPTAAPTLTETPIVEAARVHARDTVLPAADAWHRSDVFPRDALRAAGELGLAGYYVPRRYGGQDLSCADVAPIFEVLSQADGFYALCLSVHNFATRAVSLASPGSSAEAWIEELAAGRALAGILITEESGGSDVAGQMTTRAVRDGSGWRLSGTKAWATFAGQADVYVVLCRSGDATTGTDDMMVVLVQADDSGVTVGPVYEKSSASFMPVADVVFDDVHLDEGRVLALPGQGFAAVMATLDMARVHVASGATGLCTAALRAALPDAAGRRLFGSGLLELQGNLFPLADVETNAHASRLMYRHAAELVGTREGALAAAHAKRFATDAAVDAAVVCARVMGARGIRTDRGLPRILAGAQFLTMADGAQNVQRLLIGRDLVRRARTS</sequence>
<dbReference type="InterPro" id="IPR006091">
    <property type="entry name" value="Acyl-CoA_Oxase/DH_mid-dom"/>
</dbReference>
<dbReference type="Gene3D" id="1.10.540.10">
    <property type="entry name" value="Acyl-CoA dehydrogenase/oxidase, N-terminal domain"/>
    <property type="match status" value="1"/>
</dbReference>
<dbReference type="InterPro" id="IPR052547">
    <property type="entry name" value="Mito_Isobutyryl-CoADH"/>
</dbReference>
<dbReference type="SUPFAM" id="SSF47203">
    <property type="entry name" value="Acyl-CoA dehydrogenase C-terminal domain-like"/>
    <property type="match status" value="1"/>
</dbReference>
<proteinExistence type="inferred from homology"/>
<evidence type="ECO:0000256" key="1">
    <source>
        <dbReference type="ARBA" id="ARBA00001974"/>
    </source>
</evidence>
<gene>
    <name evidence="10" type="ORF">SAMN06272737_111128</name>
</gene>
<name>A0A238X5D8_9ACTN</name>
<evidence type="ECO:0000259" key="9">
    <source>
        <dbReference type="Pfam" id="PF02771"/>
    </source>
</evidence>
<protein>
    <recommendedName>
        <fullName evidence="12">Acyl-CoA dehydrogenase</fullName>
    </recommendedName>
</protein>
<dbReference type="SUPFAM" id="SSF56645">
    <property type="entry name" value="Acyl-CoA dehydrogenase NM domain-like"/>
    <property type="match status" value="1"/>
</dbReference>
<evidence type="ECO:0008006" key="12">
    <source>
        <dbReference type="Google" id="ProtNLM"/>
    </source>
</evidence>
<feature type="domain" description="Acyl-CoA dehydrogenase/oxidase N-terminal" evidence="9">
    <location>
        <begin position="62"/>
        <end position="167"/>
    </location>
</feature>
<dbReference type="Proteomes" id="UP000198403">
    <property type="component" value="Unassembled WGS sequence"/>
</dbReference>
<keyword evidence="3 5" id="KW-0285">Flavoprotein</keyword>
<dbReference type="GO" id="GO:0016627">
    <property type="term" value="F:oxidoreductase activity, acting on the CH-CH group of donors"/>
    <property type="evidence" value="ECO:0007669"/>
    <property type="project" value="InterPro"/>
</dbReference>
<evidence type="ECO:0000313" key="10">
    <source>
        <dbReference type="EMBL" id="SNR53773.1"/>
    </source>
</evidence>
<dbReference type="InterPro" id="IPR013786">
    <property type="entry name" value="AcylCoA_DH/ox_N"/>
</dbReference>
<comment type="cofactor">
    <cofactor evidence="1 5">
        <name>FAD</name>
        <dbReference type="ChEBI" id="CHEBI:57692"/>
    </cofactor>
</comment>
<evidence type="ECO:0000256" key="3">
    <source>
        <dbReference type="ARBA" id="ARBA00022630"/>
    </source>
</evidence>
<dbReference type="InterPro" id="IPR009100">
    <property type="entry name" value="AcylCoA_DH/oxidase_NM_dom_sf"/>
</dbReference>
<evidence type="ECO:0000256" key="4">
    <source>
        <dbReference type="ARBA" id="ARBA00022827"/>
    </source>
</evidence>
<feature type="region of interest" description="Disordered" evidence="6">
    <location>
        <begin position="1"/>
        <end position="53"/>
    </location>
</feature>
<evidence type="ECO:0000256" key="5">
    <source>
        <dbReference type="RuleBase" id="RU362125"/>
    </source>
</evidence>
<keyword evidence="4 5" id="KW-0274">FAD</keyword>
<dbReference type="InterPro" id="IPR009075">
    <property type="entry name" value="AcylCo_DH/oxidase_C"/>
</dbReference>
<evidence type="ECO:0000256" key="2">
    <source>
        <dbReference type="ARBA" id="ARBA00009347"/>
    </source>
</evidence>
<dbReference type="InterPro" id="IPR036250">
    <property type="entry name" value="AcylCo_DH-like_C"/>
</dbReference>
<dbReference type="InterPro" id="IPR037069">
    <property type="entry name" value="AcylCoA_DH/ox_N_sf"/>
</dbReference>
<dbReference type="EMBL" id="FZNO01000011">
    <property type="protein sequence ID" value="SNR53773.1"/>
    <property type="molecule type" value="Genomic_DNA"/>
</dbReference>
<dbReference type="PANTHER" id="PTHR43831">
    <property type="entry name" value="ISOBUTYRYL-COA DEHYDROGENASE"/>
    <property type="match status" value="1"/>
</dbReference>
<accession>A0A238X5D8</accession>
<dbReference type="Pfam" id="PF02771">
    <property type="entry name" value="Acyl-CoA_dh_N"/>
    <property type="match status" value="1"/>
</dbReference>